<accession>A0A916X9H1</accession>
<dbReference type="Gene3D" id="1.10.357.10">
    <property type="entry name" value="Tetracycline Repressor, domain 2"/>
    <property type="match status" value="1"/>
</dbReference>
<dbReference type="PRINTS" id="PR00455">
    <property type="entry name" value="HTHTETR"/>
</dbReference>
<evidence type="ECO:0000256" key="5">
    <source>
        <dbReference type="SAM" id="MobiDB-lite"/>
    </source>
</evidence>
<dbReference type="SUPFAM" id="SSF48498">
    <property type="entry name" value="Tetracyclin repressor-like, C-terminal domain"/>
    <property type="match status" value="1"/>
</dbReference>
<evidence type="ECO:0000256" key="2">
    <source>
        <dbReference type="ARBA" id="ARBA00023125"/>
    </source>
</evidence>
<sequence>MDLVRKGAPQRHKLPAAPDDVSKAVAAAPGETAIAAATGAAPRKPRRKLTRVEKSELTRQAIFQAAAEIIGEYGYREASIARIMERAGLGHGTFYAYFDSRAELFDQLLPMKGLEVLDVLHGHVKGSADLVDMEYRGFMGFLQYANAHPWFFRLLHEAEVAAPRAYREHIDNIMARFRRALRRSWERGELPGYAEKELDTLAYLLISARDYVYSQHVGRSSDIPAALEEAVGTYRKFISYGLRGAADAEAAPSPASGRGRPQPDRRSSGNPTVRRRSRASD</sequence>
<comment type="caution">
    <text evidence="7">The sequence shown here is derived from an EMBL/GenBank/DDBJ whole genome shotgun (WGS) entry which is preliminary data.</text>
</comment>
<evidence type="ECO:0000313" key="7">
    <source>
        <dbReference type="EMBL" id="GGC53497.1"/>
    </source>
</evidence>
<dbReference type="Proteomes" id="UP000637002">
    <property type="component" value="Unassembled WGS sequence"/>
</dbReference>
<feature type="DNA-binding region" description="H-T-H motif" evidence="4">
    <location>
        <begin position="79"/>
        <end position="98"/>
    </location>
</feature>
<reference evidence="7" key="1">
    <citation type="journal article" date="2014" name="Int. J. Syst. Evol. Microbiol.">
        <title>Complete genome sequence of Corynebacterium casei LMG S-19264T (=DSM 44701T), isolated from a smear-ripened cheese.</title>
        <authorList>
            <consortium name="US DOE Joint Genome Institute (JGI-PGF)"/>
            <person name="Walter F."/>
            <person name="Albersmeier A."/>
            <person name="Kalinowski J."/>
            <person name="Ruckert C."/>
        </authorList>
    </citation>
    <scope>NUCLEOTIDE SEQUENCE</scope>
    <source>
        <strain evidence="7">CGMCC 1.12919</strain>
    </source>
</reference>
<gene>
    <name evidence="7" type="ORF">GCM10010994_10670</name>
</gene>
<evidence type="ECO:0000256" key="1">
    <source>
        <dbReference type="ARBA" id="ARBA00023015"/>
    </source>
</evidence>
<dbReference type="GO" id="GO:0003700">
    <property type="term" value="F:DNA-binding transcription factor activity"/>
    <property type="evidence" value="ECO:0007669"/>
    <property type="project" value="TreeGrafter"/>
</dbReference>
<dbReference type="InterPro" id="IPR009057">
    <property type="entry name" value="Homeodomain-like_sf"/>
</dbReference>
<feature type="domain" description="HTH tetR-type" evidence="6">
    <location>
        <begin position="56"/>
        <end position="116"/>
    </location>
</feature>
<evidence type="ECO:0000256" key="3">
    <source>
        <dbReference type="ARBA" id="ARBA00023163"/>
    </source>
</evidence>
<keyword evidence="1" id="KW-0805">Transcription regulation</keyword>
<dbReference type="InterPro" id="IPR036271">
    <property type="entry name" value="Tet_transcr_reg_TetR-rel_C_sf"/>
</dbReference>
<dbReference type="EMBL" id="BMGG01000002">
    <property type="protein sequence ID" value="GGC53497.1"/>
    <property type="molecule type" value="Genomic_DNA"/>
</dbReference>
<dbReference type="SUPFAM" id="SSF46689">
    <property type="entry name" value="Homeodomain-like"/>
    <property type="match status" value="1"/>
</dbReference>
<feature type="region of interest" description="Disordered" evidence="5">
    <location>
        <begin position="1"/>
        <end position="21"/>
    </location>
</feature>
<dbReference type="Pfam" id="PF00440">
    <property type="entry name" value="TetR_N"/>
    <property type="match status" value="1"/>
</dbReference>
<keyword evidence="3" id="KW-0804">Transcription</keyword>
<dbReference type="InterPro" id="IPR050109">
    <property type="entry name" value="HTH-type_TetR-like_transc_reg"/>
</dbReference>
<dbReference type="RefSeq" id="WP_188608114.1">
    <property type="nucleotide sequence ID" value="NZ_BMGG01000002.1"/>
</dbReference>
<keyword evidence="8" id="KW-1185">Reference proteome</keyword>
<proteinExistence type="predicted"/>
<dbReference type="PANTHER" id="PTHR30055:SF234">
    <property type="entry name" value="HTH-TYPE TRANSCRIPTIONAL REGULATOR BETI"/>
    <property type="match status" value="1"/>
</dbReference>
<feature type="compositionally biased region" description="Low complexity" evidence="5">
    <location>
        <begin position="246"/>
        <end position="256"/>
    </location>
</feature>
<feature type="region of interest" description="Disordered" evidence="5">
    <location>
        <begin position="246"/>
        <end position="281"/>
    </location>
</feature>
<dbReference type="AlphaFoldDB" id="A0A916X9H1"/>
<organism evidence="7 8">
    <name type="scientific">Chelatococcus reniformis</name>
    <dbReference type="NCBI Taxonomy" id="1494448"/>
    <lineage>
        <taxon>Bacteria</taxon>
        <taxon>Pseudomonadati</taxon>
        <taxon>Pseudomonadota</taxon>
        <taxon>Alphaproteobacteria</taxon>
        <taxon>Hyphomicrobiales</taxon>
        <taxon>Chelatococcaceae</taxon>
        <taxon>Chelatococcus</taxon>
    </lineage>
</organism>
<protein>
    <recommendedName>
        <fullName evidence="6">HTH tetR-type domain-containing protein</fullName>
    </recommendedName>
</protein>
<evidence type="ECO:0000313" key="8">
    <source>
        <dbReference type="Proteomes" id="UP000637002"/>
    </source>
</evidence>
<reference evidence="7" key="2">
    <citation type="submission" date="2020-09" db="EMBL/GenBank/DDBJ databases">
        <authorList>
            <person name="Sun Q."/>
            <person name="Zhou Y."/>
        </authorList>
    </citation>
    <scope>NUCLEOTIDE SEQUENCE</scope>
    <source>
        <strain evidence="7">CGMCC 1.12919</strain>
    </source>
</reference>
<keyword evidence="2 4" id="KW-0238">DNA-binding</keyword>
<dbReference type="PROSITE" id="PS50977">
    <property type="entry name" value="HTH_TETR_2"/>
    <property type="match status" value="1"/>
</dbReference>
<dbReference type="PANTHER" id="PTHR30055">
    <property type="entry name" value="HTH-TYPE TRANSCRIPTIONAL REGULATOR RUTR"/>
    <property type="match status" value="1"/>
</dbReference>
<name>A0A916X9H1_9HYPH</name>
<evidence type="ECO:0000256" key="4">
    <source>
        <dbReference type="PROSITE-ProRule" id="PRU00335"/>
    </source>
</evidence>
<dbReference type="InterPro" id="IPR001647">
    <property type="entry name" value="HTH_TetR"/>
</dbReference>
<dbReference type="GO" id="GO:0000976">
    <property type="term" value="F:transcription cis-regulatory region binding"/>
    <property type="evidence" value="ECO:0007669"/>
    <property type="project" value="TreeGrafter"/>
</dbReference>
<evidence type="ECO:0000259" key="6">
    <source>
        <dbReference type="PROSITE" id="PS50977"/>
    </source>
</evidence>